<dbReference type="WBParaSite" id="NBR_0001467701-mRNA-1">
    <property type="protein sequence ID" value="NBR_0001467701-mRNA-1"/>
    <property type="gene ID" value="NBR_0001467701"/>
</dbReference>
<reference evidence="7" key="1">
    <citation type="submission" date="2017-02" db="UniProtKB">
        <authorList>
            <consortium name="WormBaseParasite"/>
        </authorList>
    </citation>
    <scope>IDENTIFICATION</scope>
</reference>
<dbReference type="OMA" id="TECCPSA"/>
<keyword evidence="1 3" id="KW-0732">Signal</keyword>
<dbReference type="Gene3D" id="1.10.10.1870">
    <property type="entry name" value="ShTK domain-like"/>
    <property type="match status" value="2"/>
</dbReference>
<feature type="domain" description="ShKT" evidence="4">
    <location>
        <begin position="83"/>
        <end position="124"/>
    </location>
</feature>
<evidence type="ECO:0000256" key="1">
    <source>
        <dbReference type="ARBA" id="ARBA00022729"/>
    </source>
</evidence>
<name>A0A0N4YDH8_NIPBR</name>
<evidence type="ECO:0000256" key="3">
    <source>
        <dbReference type="SAM" id="SignalP"/>
    </source>
</evidence>
<sequence>MQVLAYISAFALVSSSSAAVIVSSTTPSSGCVDKINPRTGTSDCPRMKSYCTNSAYQPLIFEQCPYTCGMCTDTTTTGGSSGSCFDLVNPTTGVSDCPKMSDYCFSSAYVNLMKQQCRKTCGYC</sequence>
<evidence type="ECO:0000256" key="2">
    <source>
        <dbReference type="ARBA" id="ARBA00023157"/>
    </source>
</evidence>
<dbReference type="EMBL" id="UYSL01021447">
    <property type="protein sequence ID" value="VDL78267.1"/>
    <property type="molecule type" value="Genomic_DNA"/>
</dbReference>
<gene>
    <name evidence="5" type="ORF">NBR_LOCUS14678</name>
</gene>
<dbReference type="Proteomes" id="UP000271162">
    <property type="component" value="Unassembled WGS sequence"/>
</dbReference>
<accession>A0A0N4YDH8</accession>
<dbReference type="SMART" id="SM00254">
    <property type="entry name" value="ShKT"/>
    <property type="match status" value="2"/>
</dbReference>
<evidence type="ECO:0000313" key="5">
    <source>
        <dbReference type="EMBL" id="VDL78267.1"/>
    </source>
</evidence>
<dbReference type="FunFam" id="1.10.10.1940:FF:000002">
    <property type="entry name" value="PHAryngeal gland Toxin-related"/>
    <property type="match status" value="2"/>
</dbReference>
<dbReference type="Pfam" id="PF01549">
    <property type="entry name" value="ShK"/>
    <property type="match status" value="2"/>
</dbReference>
<evidence type="ECO:0000313" key="7">
    <source>
        <dbReference type="WBParaSite" id="NBR_0001467701-mRNA-1"/>
    </source>
</evidence>
<dbReference type="AlphaFoldDB" id="A0A0N4YDH8"/>
<feature type="chain" id="PRO_5043125545" evidence="3">
    <location>
        <begin position="19"/>
        <end position="124"/>
    </location>
</feature>
<keyword evidence="6" id="KW-1185">Reference proteome</keyword>
<evidence type="ECO:0000259" key="4">
    <source>
        <dbReference type="SMART" id="SM00254"/>
    </source>
</evidence>
<dbReference type="PANTHER" id="PTHR46219">
    <property type="entry name" value="PROTEIN CBG11138"/>
    <property type="match status" value="1"/>
</dbReference>
<proteinExistence type="predicted"/>
<protein>
    <submittedName>
        <fullName evidence="7">ShKT domain-containing protein</fullName>
    </submittedName>
</protein>
<feature type="domain" description="ShKT" evidence="4">
    <location>
        <begin position="30"/>
        <end position="72"/>
    </location>
</feature>
<dbReference type="STRING" id="27835.A0A0N4YDH8"/>
<dbReference type="PANTHER" id="PTHR46219:SF18">
    <property type="entry name" value="SHKT DOMAIN-CONTAINING PROTEIN"/>
    <property type="match status" value="1"/>
</dbReference>
<reference evidence="5 6" key="2">
    <citation type="submission" date="2018-11" db="EMBL/GenBank/DDBJ databases">
        <authorList>
            <consortium name="Pathogen Informatics"/>
        </authorList>
    </citation>
    <scope>NUCLEOTIDE SEQUENCE [LARGE SCALE GENOMIC DNA]</scope>
</reference>
<dbReference type="InterPro" id="IPR003582">
    <property type="entry name" value="ShKT_dom"/>
</dbReference>
<organism evidence="7">
    <name type="scientific">Nippostrongylus brasiliensis</name>
    <name type="common">Rat hookworm</name>
    <dbReference type="NCBI Taxonomy" id="27835"/>
    <lineage>
        <taxon>Eukaryota</taxon>
        <taxon>Metazoa</taxon>
        <taxon>Ecdysozoa</taxon>
        <taxon>Nematoda</taxon>
        <taxon>Chromadorea</taxon>
        <taxon>Rhabditida</taxon>
        <taxon>Rhabditina</taxon>
        <taxon>Rhabditomorpha</taxon>
        <taxon>Strongyloidea</taxon>
        <taxon>Heligmosomidae</taxon>
        <taxon>Nippostrongylus</taxon>
    </lineage>
</organism>
<feature type="signal peptide" evidence="3">
    <location>
        <begin position="1"/>
        <end position="18"/>
    </location>
</feature>
<evidence type="ECO:0000313" key="6">
    <source>
        <dbReference type="Proteomes" id="UP000271162"/>
    </source>
</evidence>
<keyword evidence="2" id="KW-1015">Disulfide bond</keyword>